<dbReference type="GO" id="GO:0005634">
    <property type="term" value="C:nucleus"/>
    <property type="evidence" value="ECO:0007669"/>
    <property type="project" value="UniProtKB-ARBA"/>
</dbReference>
<dbReference type="EMBL" id="JACAGC010000024">
    <property type="protein sequence ID" value="KAF6281577.1"/>
    <property type="molecule type" value="Genomic_DNA"/>
</dbReference>
<feature type="domain" description="C2H2-type" evidence="8">
    <location>
        <begin position="207"/>
        <end position="234"/>
    </location>
</feature>
<dbReference type="AlphaFoldDB" id="A0A7J7S019"/>
<feature type="domain" description="C2H2-type" evidence="8">
    <location>
        <begin position="146"/>
        <end position="174"/>
    </location>
</feature>
<evidence type="ECO:0000313" key="10">
    <source>
        <dbReference type="Proteomes" id="UP000585614"/>
    </source>
</evidence>
<organism evidence="9 10">
    <name type="scientific">Rhinolophus ferrumequinum</name>
    <name type="common">Greater horseshoe bat</name>
    <dbReference type="NCBI Taxonomy" id="59479"/>
    <lineage>
        <taxon>Eukaryota</taxon>
        <taxon>Metazoa</taxon>
        <taxon>Chordata</taxon>
        <taxon>Craniata</taxon>
        <taxon>Vertebrata</taxon>
        <taxon>Euteleostomi</taxon>
        <taxon>Mammalia</taxon>
        <taxon>Eutheria</taxon>
        <taxon>Laurasiatheria</taxon>
        <taxon>Chiroptera</taxon>
        <taxon>Yinpterochiroptera</taxon>
        <taxon>Rhinolophoidea</taxon>
        <taxon>Rhinolophidae</taxon>
        <taxon>Rhinolophinae</taxon>
        <taxon>Rhinolophus</taxon>
    </lineage>
</organism>
<evidence type="ECO:0000313" key="9">
    <source>
        <dbReference type="EMBL" id="KAF6281577.1"/>
    </source>
</evidence>
<protein>
    <submittedName>
        <fullName evidence="9">Zinc finger protein 672</fullName>
    </submittedName>
</protein>
<evidence type="ECO:0000256" key="5">
    <source>
        <dbReference type="ARBA" id="ARBA00023242"/>
    </source>
</evidence>
<dbReference type="Proteomes" id="UP000585614">
    <property type="component" value="Unassembled WGS sequence"/>
</dbReference>
<proteinExistence type="predicted"/>
<keyword evidence="4" id="KW-0862">Zinc</keyword>
<evidence type="ECO:0000256" key="2">
    <source>
        <dbReference type="ARBA" id="ARBA00022737"/>
    </source>
</evidence>
<keyword evidence="1" id="KW-0479">Metal-binding</keyword>
<comment type="caution">
    <text evidence="9">The sequence shown here is derived from an EMBL/GenBank/DDBJ whole genome shotgun (WGS) entry which is preliminary data.</text>
</comment>
<evidence type="ECO:0000256" key="6">
    <source>
        <dbReference type="PROSITE-ProRule" id="PRU00042"/>
    </source>
</evidence>
<dbReference type="InterPro" id="IPR036236">
    <property type="entry name" value="Znf_C2H2_sf"/>
</dbReference>
<evidence type="ECO:0000259" key="8">
    <source>
        <dbReference type="PROSITE" id="PS50157"/>
    </source>
</evidence>
<feature type="domain" description="C2H2-type" evidence="8">
    <location>
        <begin position="89"/>
        <end position="116"/>
    </location>
</feature>
<dbReference type="PROSITE" id="PS00028">
    <property type="entry name" value="ZINC_FINGER_C2H2_1"/>
    <property type="match status" value="4"/>
</dbReference>
<evidence type="ECO:0000256" key="3">
    <source>
        <dbReference type="ARBA" id="ARBA00022771"/>
    </source>
</evidence>
<feature type="region of interest" description="Disordered" evidence="7">
    <location>
        <begin position="1"/>
        <end position="54"/>
    </location>
</feature>
<keyword evidence="3 6" id="KW-0863">Zinc-finger</keyword>
<dbReference type="PROSITE" id="PS50157">
    <property type="entry name" value="ZINC_FINGER_C2H2_2"/>
    <property type="match status" value="5"/>
</dbReference>
<gene>
    <name evidence="9" type="ORF">mRhiFer1_018935</name>
</gene>
<keyword evidence="2" id="KW-0677">Repeat</keyword>
<dbReference type="PANTHER" id="PTHR24377">
    <property type="entry name" value="IP01015P-RELATED"/>
    <property type="match status" value="1"/>
</dbReference>
<evidence type="ECO:0000256" key="4">
    <source>
        <dbReference type="ARBA" id="ARBA00022833"/>
    </source>
</evidence>
<feature type="domain" description="C2H2-type" evidence="8">
    <location>
        <begin position="60"/>
        <end position="88"/>
    </location>
</feature>
<keyword evidence="5" id="KW-0539">Nucleus</keyword>
<dbReference type="SMART" id="SM00355">
    <property type="entry name" value="ZnF_C2H2"/>
    <property type="match status" value="6"/>
</dbReference>
<evidence type="ECO:0000256" key="7">
    <source>
        <dbReference type="SAM" id="MobiDB-lite"/>
    </source>
</evidence>
<dbReference type="InterPro" id="IPR050826">
    <property type="entry name" value="Krueppel_C2H2_ZnFinger"/>
</dbReference>
<dbReference type="GO" id="GO:0008270">
    <property type="term" value="F:zinc ion binding"/>
    <property type="evidence" value="ECO:0007669"/>
    <property type="project" value="UniProtKB-KW"/>
</dbReference>
<dbReference type="SUPFAM" id="SSF57667">
    <property type="entry name" value="beta-beta-alpha zinc fingers"/>
    <property type="match status" value="2"/>
</dbReference>
<dbReference type="Gene3D" id="3.30.160.60">
    <property type="entry name" value="Classic Zinc Finger"/>
    <property type="match status" value="3"/>
</dbReference>
<dbReference type="FunFam" id="3.30.160.60:FF:000340">
    <property type="entry name" value="zinc finger protein 473 isoform X1"/>
    <property type="match status" value="1"/>
</dbReference>
<accession>A0A7J7S019</accession>
<reference evidence="9 10" key="1">
    <citation type="journal article" date="2020" name="Nature">
        <title>Six reference-quality genomes reveal evolution of bat adaptations.</title>
        <authorList>
            <person name="Jebb D."/>
            <person name="Huang Z."/>
            <person name="Pippel M."/>
            <person name="Hughes G.M."/>
            <person name="Lavrichenko K."/>
            <person name="Devanna P."/>
            <person name="Winkler S."/>
            <person name="Jermiin L.S."/>
            <person name="Skirmuntt E.C."/>
            <person name="Katzourakis A."/>
            <person name="Burkitt-Gray L."/>
            <person name="Ray D.A."/>
            <person name="Sullivan K.A.M."/>
            <person name="Roscito J.G."/>
            <person name="Kirilenko B.M."/>
            <person name="Davalos L.M."/>
            <person name="Corthals A.P."/>
            <person name="Power M.L."/>
            <person name="Jones G."/>
            <person name="Ransome R.D."/>
            <person name="Dechmann D.K.N."/>
            <person name="Locatelli A.G."/>
            <person name="Puechmaille S.J."/>
            <person name="Fedrigo O."/>
            <person name="Jarvis E.D."/>
            <person name="Hiller M."/>
            <person name="Vernes S.C."/>
            <person name="Myers E.W."/>
            <person name="Teeling E.C."/>
        </authorList>
    </citation>
    <scope>NUCLEOTIDE SEQUENCE [LARGE SCALE GENOMIC DNA]</scope>
    <source>
        <strain evidence="9">MRhiFer1</strain>
        <tissue evidence="9">Lung</tissue>
    </source>
</reference>
<feature type="domain" description="C2H2-type" evidence="8">
    <location>
        <begin position="117"/>
        <end position="144"/>
    </location>
</feature>
<dbReference type="InterPro" id="IPR013087">
    <property type="entry name" value="Znf_C2H2_type"/>
</dbReference>
<evidence type="ECO:0000256" key="1">
    <source>
        <dbReference type="ARBA" id="ARBA00022723"/>
    </source>
</evidence>
<dbReference type="Pfam" id="PF00096">
    <property type="entry name" value="zf-C2H2"/>
    <property type="match status" value="3"/>
</dbReference>
<name>A0A7J7S019_RHIFE</name>
<sequence length="275" mass="31200">MHALPLTSPWQGTAPHALQAPLPRAEGNRSSRAKPAGLKKTDNNPQLEMDPGASGRKQALRLQLQCGKNFRYSSVLLRHQRAHSSDRRFRCQDCGERCAGAAELRVHRCAHAGQTLYICSDCGQSFRHSSRLDLHQSVHQWRRRSCSCRVCGRRFPHRAALLLHWRCSHSPERPRCCELCARTFRQSALRFHKAQAHPRGTTNTSSLCCTHCPRAFCSRAGLWNHARMHLAHSPGDSAPWQPRARGALMWRVRHELWQELHANATSADALRQEAL</sequence>